<dbReference type="Pfam" id="PF00005">
    <property type="entry name" value="ABC_tran"/>
    <property type="match status" value="1"/>
</dbReference>
<sequence>MSQFTVSIKDEFVGSETMSTSYQGGVSLSWKDVCYSIIDPKTNSKRNIIENVSGYVKPGEIMAIMGPSGAGKSSFLDLLAGRKDPKAVSGEILLNGQPGVIKYVSTYVMQDDALMGVLTIRENIQFVGLSSFFADFTESERQARVQAIIEEFGLERVADSKIGTVFVRGVSGGEKRRCAIASQIITLPNIIFLDEPTTGLDSAAAYNVMKSIKAMAQGHGLTVIASIHQPSTETYSLFDKLLLLGRGKTLYFGEREDAIAYFDGLGFACPPYANPADHFLSLVNSDFMRDQSGAEKLIDSFNEAFHESEFKLDVDNQIEKLTEKSEIEDSAMVISSETTKRYARGFFAQTYIIMMRSLKNASRNVLMFWIRVAMYVALAILMGSTWWQVGFEQKNVQDRFSAHFFSVAFLVFMSVAGIPGFLEERLVFQRERANRFYSVGPYVLANTLIAIPFIMIIALSFSIVAYPMIGLHSGMEHATKFVLFLFLALYVAESMVVFISVCIPIFVAALALAAFANGFFMVVEGYFVRRDSIPKGWKWAHYIDYQKYAFEGIIHNDFTDLLFDCEKSNGTCRCDYPSTLESNCQFTGTDVLASFGYTEIVPWKWALALVGLSLFFRFAFYVVLRIRKGHS</sequence>
<organism evidence="11 12">
    <name type="scientific">Acaulospora morrowiae</name>
    <dbReference type="NCBI Taxonomy" id="94023"/>
    <lineage>
        <taxon>Eukaryota</taxon>
        <taxon>Fungi</taxon>
        <taxon>Fungi incertae sedis</taxon>
        <taxon>Mucoromycota</taxon>
        <taxon>Glomeromycotina</taxon>
        <taxon>Glomeromycetes</taxon>
        <taxon>Diversisporales</taxon>
        <taxon>Acaulosporaceae</taxon>
        <taxon>Acaulospora</taxon>
    </lineage>
</organism>
<dbReference type="GO" id="GO:0016020">
    <property type="term" value="C:membrane"/>
    <property type="evidence" value="ECO:0007669"/>
    <property type="project" value="UniProtKB-SubCell"/>
</dbReference>
<dbReference type="PANTHER" id="PTHR48042:SF11">
    <property type="entry name" value="ABC TRANSPORTER G FAMILY MEMBER 11"/>
    <property type="match status" value="1"/>
</dbReference>
<dbReference type="InterPro" id="IPR003439">
    <property type="entry name" value="ABC_transporter-like_ATP-bd"/>
</dbReference>
<dbReference type="Proteomes" id="UP000789342">
    <property type="component" value="Unassembled WGS sequence"/>
</dbReference>
<comment type="subcellular location">
    <subcellularLocation>
        <location evidence="1">Membrane</location>
        <topology evidence="1">Multi-pass membrane protein</topology>
    </subcellularLocation>
</comment>
<keyword evidence="3" id="KW-0813">Transport</keyword>
<evidence type="ECO:0000256" key="2">
    <source>
        <dbReference type="ARBA" id="ARBA00005814"/>
    </source>
</evidence>
<dbReference type="EMBL" id="CAJVPV010001289">
    <property type="protein sequence ID" value="CAG8492709.1"/>
    <property type="molecule type" value="Genomic_DNA"/>
</dbReference>
<dbReference type="PANTHER" id="PTHR48042">
    <property type="entry name" value="ABC TRANSPORTER G FAMILY MEMBER 11"/>
    <property type="match status" value="1"/>
</dbReference>
<comment type="similarity">
    <text evidence="2">Belongs to the ABC transporter superfamily. ABCG family. Eye pigment precursor importer (TC 3.A.1.204) subfamily.</text>
</comment>
<dbReference type="InterPro" id="IPR003593">
    <property type="entry name" value="AAA+_ATPase"/>
</dbReference>
<name>A0A9N8ZG23_9GLOM</name>
<feature type="domain" description="ABC transporter" evidence="10">
    <location>
        <begin position="28"/>
        <end position="271"/>
    </location>
</feature>
<evidence type="ECO:0000259" key="10">
    <source>
        <dbReference type="PROSITE" id="PS50893"/>
    </source>
</evidence>
<evidence type="ECO:0000256" key="5">
    <source>
        <dbReference type="ARBA" id="ARBA00022741"/>
    </source>
</evidence>
<dbReference type="SMART" id="SM00382">
    <property type="entry name" value="AAA"/>
    <property type="match status" value="1"/>
</dbReference>
<gene>
    <name evidence="11" type="ORF">AMORRO_LOCUS2854</name>
</gene>
<dbReference type="Pfam" id="PF19055">
    <property type="entry name" value="ABC2_membrane_7"/>
    <property type="match status" value="1"/>
</dbReference>
<feature type="transmembrane region" description="Helical" evidence="9">
    <location>
        <begin position="443"/>
        <end position="469"/>
    </location>
</feature>
<evidence type="ECO:0000256" key="3">
    <source>
        <dbReference type="ARBA" id="ARBA00022448"/>
    </source>
</evidence>
<reference evidence="11" key="1">
    <citation type="submission" date="2021-06" db="EMBL/GenBank/DDBJ databases">
        <authorList>
            <person name="Kallberg Y."/>
            <person name="Tangrot J."/>
            <person name="Rosling A."/>
        </authorList>
    </citation>
    <scope>NUCLEOTIDE SEQUENCE</scope>
    <source>
        <strain evidence="11">CL551</strain>
    </source>
</reference>
<dbReference type="InterPro" id="IPR052215">
    <property type="entry name" value="Plant_ABCG"/>
</dbReference>
<dbReference type="AlphaFoldDB" id="A0A9N8ZG23"/>
<proteinExistence type="inferred from homology"/>
<keyword evidence="12" id="KW-1185">Reference proteome</keyword>
<protein>
    <submittedName>
        <fullName evidence="11">17935_t:CDS:1</fullName>
    </submittedName>
</protein>
<dbReference type="GO" id="GO:0005524">
    <property type="term" value="F:ATP binding"/>
    <property type="evidence" value="ECO:0007669"/>
    <property type="project" value="UniProtKB-KW"/>
</dbReference>
<dbReference type="OrthoDB" id="66620at2759"/>
<evidence type="ECO:0000313" key="12">
    <source>
        <dbReference type="Proteomes" id="UP000789342"/>
    </source>
</evidence>
<feature type="transmembrane region" description="Helical" evidence="9">
    <location>
        <begin position="506"/>
        <end position="528"/>
    </location>
</feature>
<keyword evidence="4 9" id="KW-0812">Transmembrane</keyword>
<evidence type="ECO:0000256" key="8">
    <source>
        <dbReference type="ARBA" id="ARBA00023136"/>
    </source>
</evidence>
<evidence type="ECO:0000256" key="9">
    <source>
        <dbReference type="SAM" id="Phobius"/>
    </source>
</evidence>
<dbReference type="InterPro" id="IPR043926">
    <property type="entry name" value="ABCG_dom"/>
</dbReference>
<comment type="caution">
    <text evidence="11">The sequence shown here is derived from an EMBL/GenBank/DDBJ whole genome shotgun (WGS) entry which is preliminary data.</text>
</comment>
<evidence type="ECO:0000256" key="6">
    <source>
        <dbReference type="ARBA" id="ARBA00022840"/>
    </source>
</evidence>
<feature type="transmembrane region" description="Helical" evidence="9">
    <location>
        <begin position="605"/>
        <end position="624"/>
    </location>
</feature>
<dbReference type="Gene3D" id="3.40.50.300">
    <property type="entry name" value="P-loop containing nucleotide triphosphate hydrolases"/>
    <property type="match status" value="1"/>
</dbReference>
<evidence type="ECO:0000313" key="11">
    <source>
        <dbReference type="EMBL" id="CAG8492709.1"/>
    </source>
</evidence>
<keyword evidence="8 9" id="KW-0472">Membrane</keyword>
<dbReference type="GO" id="GO:0016887">
    <property type="term" value="F:ATP hydrolysis activity"/>
    <property type="evidence" value="ECO:0007669"/>
    <property type="project" value="InterPro"/>
</dbReference>
<keyword evidence="6" id="KW-0067">ATP-binding</keyword>
<evidence type="ECO:0000256" key="1">
    <source>
        <dbReference type="ARBA" id="ARBA00004141"/>
    </source>
</evidence>
<evidence type="ECO:0000256" key="7">
    <source>
        <dbReference type="ARBA" id="ARBA00022989"/>
    </source>
</evidence>
<keyword evidence="5" id="KW-0547">Nucleotide-binding</keyword>
<dbReference type="Pfam" id="PF01061">
    <property type="entry name" value="ABC2_membrane"/>
    <property type="match status" value="1"/>
</dbReference>
<dbReference type="InterPro" id="IPR013525">
    <property type="entry name" value="ABC2_TM"/>
</dbReference>
<dbReference type="GO" id="GO:0140359">
    <property type="term" value="F:ABC-type transporter activity"/>
    <property type="evidence" value="ECO:0007669"/>
    <property type="project" value="InterPro"/>
</dbReference>
<keyword evidence="7 9" id="KW-1133">Transmembrane helix</keyword>
<dbReference type="InterPro" id="IPR027417">
    <property type="entry name" value="P-loop_NTPase"/>
</dbReference>
<dbReference type="PROSITE" id="PS50893">
    <property type="entry name" value="ABC_TRANSPORTER_2"/>
    <property type="match status" value="1"/>
</dbReference>
<accession>A0A9N8ZG23</accession>
<feature type="transmembrane region" description="Helical" evidence="9">
    <location>
        <begin position="400"/>
        <end position="422"/>
    </location>
</feature>
<dbReference type="CDD" id="cd03213">
    <property type="entry name" value="ABCG_EPDR"/>
    <property type="match status" value="1"/>
</dbReference>
<dbReference type="SUPFAM" id="SSF52540">
    <property type="entry name" value="P-loop containing nucleoside triphosphate hydrolases"/>
    <property type="match status" value="1"/>
</dbReference>
<evidence type="ECO:0000256" key="4">
    <source>
        <dbReference type="ARBA" id="ARBA00022692"/>
    </source>
</evidence>
<feature type="transmembrane region" description="Helical" evidence="9">
    <location>
        <begin position="481"/>
        <end position="499"/>
    </location>
</feature>
<feature type="transmembrane region" description="Helical" evidence="9">
    <location>
        <begin position="365"/>
        <end position="388"/>
    </location>
</feature>